<feature type="domain" description="RNA-binding S4" evidence="6">
    <location>
        <begin position="1"/>
        <end position="59"/>
    </location>
</feature>
<evidence type="ECO:0000313" key="7">
    <source>
        <dbReference type="EMBL" id="ARJ50039.1"/>
    </source>
</evidence>
<keyword evidence="2 4" id="KW-0694">RNA-binding</keyword>
<dbReference type="InterPro" id="IPR050343">
    <property type="entry name" value="RsuA_PseudoU_synthase"/>
</dbReference>
<dbReference type="CDD" id="cd02553">
    <property type="entry name" value="PseudoU_synth_RsuA"/>
    <property type="match status" value="1"/>
</dbReference>
<evidence type="ECO:0000256" key="2">
    <source>
        <dbReference type="ARBA" id="ARBA00022884"/>
    </source>
</evidence>
<evidence type="ECO:0000256" key="5">
    <source>
        <dbReference type="RuleBase" id="RU003887"/>
    </source>
</evidence>
<dbReference type="Pfam" id="PF01479">
    <property type="entry name" value="S4"/>
    <property type="match status" value="1"/>
</dbReference>
<dbReference type="PROSITE" id="PS50889">
    <property type="entry name" value="S4"/>
    <property type="match status" value="1"/>
</dbReference>
<proteinExistence type="inferred from homology"/>
<evidence type="ECO:0000256" key="1">
    <source>
        <dbReference type="ARBA" id="ARBA00008348"/>
    </source>
</evidence>
<dbReference type="CDD" id="cd00165">
    <property type="entry name" value="S4"/>
    <property type="match status" value="1"/>
</dbReference>
<dbReference type="GO" id="GO:0120159">
    <property type="term" value="F:rRNA pseudouridine synthase activity"/>
    <property type="evidence" value="ECO:0007669"/>
    <property type="project" value="UniProtKB-ARBA"/>
</dbReference>
<comment type="similarity">
    <text evidence="1 5">Belongs to the pseudouridine synthase RsuA family.</text>
</comment>
<dbReference type="Gene3D" id="3.30.70.580">
    <property type="entry name" value="Pseudouridine synthase I, catalytic domain, N-terminal subdomain"/>
    <property type="match status" value="1"/>
</dbReference>
<dbReference type="Gene3D" id="3.10.290.10">
    <property type="entry name" value="RNA-binding S4 domain"/>
    <property type="match status" value="1"/>
</dbReference>
<dbReference type="InterPro" id="IPR020103">
    <property type="entry name" value="PsdUridine_synth_cat_dom_sf"/>
</dbReference>
<dbReference type="InterPro" id="IPR020094">
    <property type="entry name" value="TruA/RsuA/RluB/E/F_N"/>
</dbReference>
<dbReference type="GO" id="GO:0000455">
    <property type="term" value="P:enzyme-directed rRNA pseudouridine synthesis"/>
    <property type="evidence" value="ECO:0007669"/>
    <property type="project" value="UniProtKB-ARBA"/>
</dbReference>
<dbReference type="Gene3D" id="3.30.70.1560">
    <property type="entry name" value="Alpha-L RNA-binding motif"/>
    <property type="match status" value="1"/>
</dbReference>
<dbReference type="InterPro" id="IPR036986">
    <property type="entry name" value="S4_RNA-bd_sf"/>
</dbReference>
<evidence type="ECO:0000259" key="6">
    <source>
        <dbReference type="SMART" id="SM00363"/>
    </source>
</evidence>
<evidence type="ECO:0000256" key="4">
    <source>
        <dbReference type="PROSITE-ProRule" id="PRU00182"/>
    </source>
</evidence>
<dbReference type="Proteomes" id="UP000242864">
    <property type="component" value="Chromosome"/>
</dbReference>
<keyword evidence="3 5" id="KW-0413">Isomerase</keyword>
<sequence>MRIDKYLAQMGQGTRSEVKVSIKKGKVLCNGQIIKSPKVQIEPEHDVIEVDGIHIPYEPFVYIMMNKPQNVVSATTDDIHTTVIDLIDGFDHLELFPVGRLDKDTEGLLLITNDGQFSHNLMSPHKHVSKKYWVQTQFHIKPSDVRRFAEGITLKEGQLQPAQLEILDLLNTAYVTIKEGKYHQVKRMFHAVENEVIALKRVAIGNLILDETLKPGEYRKLTDTEWQLLQS</sequence>
<dbReference type="InterPro" id="IPR042092">
    <property type="entry name" value="PsdUridine_s_RsuA/RluB/E/F_cat"/>
</dbReference>
<dbReference type="FunFam" id="3.10.290.10:FF:000003">
    <property type="entry name" value="Pseudouridine synthase"/>
    <property type="match status" value="1"/>
</dbReference>
<dbReference type="InterPro" id="IPR002942">
    <property type="entry name" value="S4_RNA-bd"/>
</dbReference>
<keyword evidence="8" id="KW-1185">Reference proteome</keyword>
<name>A0AAC9WIB0_9STAP</name>
<dbReference type="NCBIfam" id="TIGR00093">
    <property type="entry name" value="pseudouridine synthase"/>
    <property type="match status" value="1"/>
</dbReference>
<dbReference type="Pfam" id="PF00849">
    <property type="entry name" value="PseudoU_synth_2"/>
    <property type="match status" value="1"/>
</dbReference>
<dbReference type="KEGG" id="slz:B5P37_01050"/>
<organism evidence="7 8">
    <name type="scientific">Staphylococcus lutrae</name>
    <dbReference type="NCBI Taxonomy" id="155085"/>
    <lineage>
        <taxon>Bacteria</taxon>
        <taxon>Bacillati</taxon>
        <taxon>Bacillota</taxon>
        <taxon>Bacilli</taxon>
        <taxon>Bacillales</taxon>
        <taxon>Staphylococcaceae</taxon>
        <taxon>Staphylococcus</taxon>
    </lineage>
</organism>
<dbReference type="PANTHER" id="PTHR47683">
    <property type="entry name" value="PSEUDOURIDINE SYNTHASE FAMILY PROTEIN-RELATED"/>
    <property type="match status" value="1"/>
</dbReference>
<dbReference type="PROSITE" id="PS01149">
    <property type="entry name" value="PSI_RSU"/>
    <property type="match status" value="1"/>
</dbReference>
<accession>A0AAC9WIB0</accession>
<dbReference type="SUPFAM" id="SSF55174">
    <property type="entry name" value="Alpha-L RNA-binding motif"/>
    <property type="match status" value="1"/>
</dbReference>
<dbReference type="FunFam" id="3.30.70.1560:FF:000001">
    <property type="entry name" value="Pseudouridine synthase"/>
    <property type="match status" value="1"/>
</dbReference>
<dbReference type="AlphaFoldDB" id="A0AAC9WIB0"/>
<reference evidence="7 8" key="1">
    <citation type="submission" date="2017-04" db="EMBL/GenBank/DDBJ databases">
        <authorList>
            <person name="Veseli I.A."/>
            <person name="Tang C."/>
            <person name="Pombert J.-F."/>
        </authorList>
    </citation>
    <scope>NUCLEOTIDE SEQUENCE [LARGE SCALE GENOMIC DNA]</scope>
    <source>
        <strain evidence="7 8">ATCC 700373</strain>
    </source>
</reference>
<dbReference type="InterPro" id="IPR000748">
    <property type="entry name" value="PsdUridine_synth_RsuA/RluB/E/F"/>
</dbReference>
<dbReference type="EMBL" id="CP020773">
    <property type="protein sequence ID" value="ARJ50039.1"/>
    <property type="molecule type" value="Genomic_DNA"/>
</dbReference>
<dbReference type="SMART" id="SM00363">
    <property type="entry name" value="S4"/>
    <property type="match status" value="1"/>
</dbReference>
<dbReference type="GO" id="GO:0003723">
    <property type="term" value="F:RNA binding"/>
    <property type="evidence" value="ECO:0007669"/>
    <property type="project" value="UniProtKB-KW"/>
</dbReference>
<evidence type="ECO:0000313" key="8">
    <source>
        <dbReference type="Proteomes" id="UP000242864"/>
    </source>
</evidence>
<dbReference type="InterPro" id="IPR018496">
    <property type="entry name" value="PsdUridine_synth_RsuA/RluB_CS"/>
</dbReference>
<protein>
    <recommendedName>
        <fullName evidence="5">Pseudouridine synthase</fullName>
        <ecNumber evidence="5">5.4.99.-</ecNumber>
    </recommendedName>
</protein>
<dbReference type="InterPro" id="IPR006145">
    <property type="entry name" value="PsdUridine_synth_RsuA/RluA"/>
</dbReference>
<dbReference type="RefSeq" id="WP_085236267.1">
    <property type="nucleotide sequence ID" value="NZ_CP020773.1"/>
</dbReference>
<dbReference type="PANTHER" id="PTHR47683:SF4">
    <property type="entry name" value="PSEUDOURIDINE SYNTHASE"/>
    <property type="match status" value="1"/>
</dbReference>
<dbReference type="SUPFAM" id="SSF55120">
    <property type="entry name" value="Pseudouridine synthase"/>
    <property type="match status" value="1"/>
</dbReference>
<dbReference type="GO" id="GO:0005829">
    <property type="term" value="C:cytosol"/>
    <property type="evidence" value="ECO:0007669"/>
    <property type="project" value="UniProtKB-ARBA"/>
</dbReference>
<evidence type="ECO:0000256" key="3">
    <source>
        <dbReference type="ARBA" id="ARBA00023235"/>
    </source>
</evidence>
<dbReference type="EC" id="5.4.99.-" evidence="5"/>
<gene>
    <name evidence="7" type="ORF">B5P37_01050</name>
</gene>